<comment type="caution">
    <text evidence="1">The sequence shown here is derived from an EMBL/GenBank/DDBJ whole genome shotgun (WGS) entry which is preliminary data.</text>
</comment>
<proteinExistence type="predicted"/>
<evidence type="ECO:0000313" key="2">
    <source>
        <dbReference type="Proteomes" id="UP001150266"/>
    </source>
</evidence>
<dbReference type="AlphaFoldDB" id="A0A9W9AVH1"/>
<evidence type="ECO:0000313" key="1">
    <source>
        <dbReference type="EMBL" id="KAJ4490694.1"/>
    </source>
</evidence>
<reference evidence="1" key="1">
    <citation type="submission" date="2022-08" db="EMBL/GenBank/DDBJ databases">
        <title>A Global Phylogenomic Analysis of the Shiitake Genus Lentinula.</title>
        <authorList>
            <consortium name="DOE Joint Genome Institute"/>
            <person name="Sierra-Patev S."/>
            <person name="Min B."/>
            <person name="Naranjo-Ortiz M."/>
            <person name="Looney B."/>
            <person name="Konkel Z."/>
            <person name="Slot J.C."/>
            <person name="Sakamoto Y."/>
            <person name="Steenwyk J.L."/>
            <person name="Rokas A."/>
            <person name="Carro J."/>
            <person name="Camarero S."/>
            <person name="Ferreira P."/>
            <person name="Molpeceres G."/>
            <person name="Ruiz-Duenas F.J."/>
            <person name="Serrano A."/>
            <person name="Henrissat B."/>
            <person name="Drula E."/>
            <person name="Hughes K.W."/>
            <person name="Mata J.L."/>
            <person name="Ishikawa N.K."/>
            <person name="Vargas-Isla R."/>
            <person name="Ushijima S."/>
            <person name="Smith C.A."/>
            <person name="Ahrendt S."/>
            <person name="Andreopoulos W."/>
            <person name="He G."/>
            <person name="Labutti K."/>
            <person name="Lipzen A."/>
            <person name="Ng V."/>
            <person name="Riley R."/>
            <person name="Sandor L."/>
            <person name="Barry K."/>
            <person name="Martinez A.T."/>
            <person name="Xiao Y."/>
            <person name="Gibbons J.G."/>
            <person name="Terashima K."/>
            <person name="Grigoriev I.V."/>
            <person name="Hibbett D.S."/>
        </authorList>
    </citation>
    <scope>NUCLEOTIDE SEQUENCE</scope>
    <source>
        <strain evidence="1">JLM2183</strain>
    </source>
</reference>
<dbReference type="OrthoDB" id="3011979at2759"/>
<dbReference type="EMBL" id="JAOTPV010000001">
    <property type="protein sequence ID" value="KAJ4490694.1"/>
    <property type="molecule type" value="Genomic_DNA"/>
</dbReference>
<keyword evidence="2" id="KW-1185">Reference proteome</keyword>
<accession>A0A9W9AVH1</accession>
<gene>
    <name evidence="1" type="ORF">J3R30DRAFT_122387</name>
</gene>
<dbReference type="Proteomes" id="UP001150266">
    <property type="component" value="Unassembled WGS sequence"/>
</dbReference>
<name>A0A9W9AVH1_9AGAR</name>
<sequence>MWHNMLSTFDSARLGIASVLLLVSSAFHVHAIPATRTVTLFDVNAPDTSTPSIPTPPSTPTVVFSYSVIGTTTKDGNTMTIYGENVIFSEYVEGYGGIVSGTALASEVWSTRTLSSPQTIYETFAVGANVFEFSQSNDSFDDPLFFVDCSFDSAESSRTGVCTERIGFPQLSSTETTTWTGSVIPFATFSVSVSATATTSVTDAAGSLRGRQWPGLLAGVVLTLLAVILL</sequence>
<organism evidence="1 2">
    <name type="scientific">Lentinula aciculospora</name>
    <dbReference type="NCBI Taxonomy" id="153920"/>
    <lineage>
        <taxon>Eukaryota</taxon>
        <taxon>Fungi</taxon>
        <taxon>Dikarya</taxon>
        <taxon>Basidiomycota</taxon>
        <taxon>Agaricomycotina</taxon>
        <taxon>Agaricomycetes</taxon>
        <taxon>Agaricomycetidae</taxon>
        <taxon>Agaricales</taxon>
        <taxon>Marasmiineae</taxon>
        <taxon>Omphalotaceae</taxon>
        <taxon>Lentinula</taxon>
    </lineage>
</organism>
<protein>
    <submittedName>
        <fullName evidence="1">Uncharacterized protein</fullName>
    </submittedName>
</protein>